<dbReference type="GO" id="GO:0016301">
    <property type="term" value="F:kinase activity"/>
    <property type="evidence" value="ECO:0007669"/>
    <property type="project" value="InterPro"/>
</dbReference>
<dbReference type="AlphaFoldDB" id="A0A916X1I2"/>
<evidence type="ECO:0000256" key="4">
    <source>
        <dbReference type="ARBA" id="ARBA00022801"/>
    </source>
</evidence>
<accession>A0A916X1I2</accession>
<dbReference type="InterPro" id="IPR017438">
    <property type="entry name" value="ATP-NAD_kinase_N"/>
</dbReference>
<feature type="region of interest" description="Disordered" evidence="7">
    <location>
        <begin position="1"/>
        <end position="23"/>
    </location>
</feature>
<dbReference type="InterPro" id="IPR000326">
    <property type="entry name" value="PAP2/HPO"/>
</dbReference>
<keyword evidence="10" id="KW-1185">Reference proteome</keyword>
<evidence type="ECO:0000256" key="7">
    <source>
        <dbReference type="SAM" id="MobiDB-lite"/>
    </source>
</evidence>
<dbReference type="SUPFAM" id="SSF48317">
    <property type="entry name" value="Acid phosphatase/Vanadium-dependent haloperoxidase"/>
    <property type="match status" value="1"/>
</dbReference>
<dbReference type="GO" id="GO:0005886">
    <property type="term" value="C:plasma membrane"/>
    <property type="evidence" value="ECO:0007669"/>
    <property type="project" value="UniProtKB-SubCell"/>
</dbReference>
<dbReference type="SMART" id="SM00014">
    <property type="entry name" value="acidPPc"/>
    <property type="match status" value="1"/>
</dbReference>
<sequence length="570" mass="58244">MTRSERAPSLALPRTTSTKKKATAKKAAAKRRSLLPHGFLQPHEKWPAVARFDNKVALRTDAVELGPKADTAILRLSNAADHSKIWIVAGGVLGLTGVRGRRASTRGLGSVAVASLLANVVGKTLFGGDRPTGAGLSSLRRLVEPPRSGSFPSGHSASAAAFATGVAIEWPAAGAAIAPLAAAVCYSRLHVGAHWASDVIGGAALGVGVALVGRAVVPGRADITASEAPGPAAKAPALPRGEGLTVVVNPNSGRNPINPTAQSSGPSHAERIGELLPGADVHVLTKGETAQQVAKDAIAKGAKAIGVCGGDGTVGAVAGVARESGVALALFPGGTLNHFAKALHLVDELHDGDAFAAAASAVEAGAATAVDAGVLSIGESQGVTVLNTFSVGIYPQLVEVREGLEDRLGKWLAAIVATLRTLPKAQPVDVVTADGRQQSLWSIFAGIDRYRPGGLVPAERVRVDDGVLDTRNAYAGTARRRLALVLRSAEQSVSSRLPLLGRLSGDGKKSRSSGFVTDQVQSLEFAVPQGTAIAHDGETVNASGRSDAKVPVVLTMHPGSLSVYVRPDRG</sequence>
<evidence type="ECO:0000313" key="10">
    <source>
        <dbReference type="Proteomes" id="UP000621454"/>
    </source>
</evidence>
<keyword evidence="5" id="KW-1133">Transmembrane helix</keyword>
<protein>
    <submittedName>
        <fullName evidence="9">Phosphoesterase</fullName>
    </submittedName>
</protein>
<evidence type="ECO:0000313" key="9">
    <source>
        <dbReference type="EMBL" id="GGB47104.1"/>
    </source>
</evidence>
<keyword evidence="6" id="KW-0472">Membrane</keyword>
<dbReference type="Gene3D" id="2.60.200.40">
    <property type="match status" value="1"/>
</dbReference>
<dbReference type="SUPFAM" id="SSF111331">
    <property type="entry name" value="NAD kinase/diacylglycerol kinase-like"/>
    <property type="match status" value="1"/>
</dbReference>
<dbReference type="RefSeq" id="WP_188588745.1">
    <property type="nucleotide sequence ID" value="NZ_BMGC01000054.1"/>
</dbReference>
<reference evidence="9" key="2">
    <citation type="submission" date="2020-09" db="EMBL/GenBank/DDBJ databases">
        <authorList>
            <person name="Sun Q."/>
            <person name="Zhou Y."/>
        </authorList>
    </citation>
    <scope>NUCLEOTIDE SEQUENCE</scope>
    <source>
        <strain evidence="9">CGMCC 1.12827</strain>
    </source>
</reference>
<name>A0A916X1I2_9ACTN</name>
<dbReference type="GO" id="GO:0016787">
    <property type="term" value="F:hydrolase activity"/>
    <property type="evidence" value="ECO:0007669"/>
    <property type="project" value="UniProtKB-KW"/>
</dbReference>
<dbReference type="InterPro" id="IPR016064">
    <property type="entry name" value="NAD/diacylglycerol_kinase_sf"/>
</dbReference>
<dbReference type="InterPro" id="IPR036938">
    <property type="entry name" value="PAP2/HPO_sf"/>
</dbReference>
<keyword evidence="2" id="KW-1003">Cell membrane</keyword>
<dbReference type="Pfam" id="PF01569">
    <property type="entry name" value="PAP2"/>
    <property type="match status" value="1"/>
</dbReference>
<evidence type="ECO:0000256" key="2">
    <source>
        <dbReference type="ARBA" id="ARBA00022475"/>
    </source>
</evidence>
<evidence type="ECO:0000256" key="6">
    <source>
        <dbReference type="ARBA" id="ARBA00023136"/>
    </source>
</evidence>
<gene>
    <name evidence="9" type="ORF">GCM10011489_37920</name>
</gene>
<dbReference type="EMBL" id="BMGC01000054">
    <property type="protein sequence ID" value="GGB47104.1"/>
    <property type="molecule type" value="Genomic_DNA"/>
</dbReference>
<dbReference type="InterPro" id="IPR001206">
    <property type="entry name" value="Diacylglycerol_kinase_cat_dom"/>
</dbReference>
<comment type="caution">
    <text evidence="9">The sequence shown here is derived from an EMBL/GenBank/DDBJ whole genome shotgun (WGS) entry which is preliminary data.</text>
</comment>
<dbReference type="Gene3D" id="3.40.50.10330">
    <property type="entry name" value="Probable inorganic polyphosphate/atp-NAD kinase, domain 1"/>
    <property type="match status" value="1"/>
</dbReference>
<dbReference type="PANTHER" id="PTHR14969:SF62">
    <property type="entry name" value="DECAPRENYLPHOSPHORYL-5-PHOSPHORIBOSE PHOSPHATASE RV3807C-RELATED"/>
    <property type="match status" value="1"/>
</dbReference>
<dbReference type="Gene3D" id="1.20.144.10">
    <property type="entry name" value="Phosphatidic acid phosphatase type 2/haloperoxidase"/>
    <property type="match status" value="1"/>
</dbReference>
<evidence type="ECO:0000259" key="8">
    <source>
        <dbReference type="PROSITE" id="PS50146"/>
    </source>
</evidence>
<dbReference type="SMART" id="SM00046">
    <property type="entry name" value="DAGKc"/>
    <property type="match status" value="1"/>
</dbReference>
<dbReference type="PROSITE" id="PS50146">
    <property type="entry name" value="DAGK"/>
    <property type="match status" value="1"/>
</dbReference>
<dbReference type="CDD" id="cd01610">
    <property type="entry name" value="PAP2_like"/>
    <property type="match status" value="1"/>
</dbReference>
<keyword evidence="4" id="KW-0378">Hydrolase</keyword>
<feature type="domain" description="DAGKc" evidence="8">
    <location>
        <begin position="239"/>
        <end position="379"/>
    </location>
</feature>
<evidence type="ECO:0000256" key="3">
    <source>
        <dbReference type="ARBA" id="ARBA00022692"/>
    </source>
</evidence>
<dbReference type="PANTHER" id="PTHR14969">
    <property type="entry name" value="SPHINGOSINE-1-PHOSPHATE PHOSPHOHYDROLASE"/>
    <property type="match status" value="1"/>
</dbReference>
<proteinExistence type="predicted"/>
<organism evidence="9 10">
    <name type="scientific">Gordonia jinhuaensis</name>
    <dbReference type="NCBI Taxonomy" id="1517702"/>
    <lineage>
        <taxon>Bacteria</taxon>
        <taxon>Bacillati</taxon>
        <taxon>Actinomycetota</taxon>
        <taxon>Actinomycetes</taxon>
        <taxon>Mycobacteriales</taxon>
        <taxon>Gordoniaceae</taxon>
        <taxon>Gordonia</taxon>
    </lineage>
</organism>
<feature type="compositionally biased region" description="Polar residues" evidence="7">
    <location>
        <begin position="250"/>
        <end position="266"/>
    </location>
</feature>
<evidence type="ECO:0000256" key="1">
    <source>
        <dbReference type="ARBA" id="ARBA00004651"/>
    </source>
</evidence>
<dbReference type="Pfam" id="PF00781">
    <property type="entry name" value="DAGK_cat"/>
    <property type="match status" value="1"/>
</dbReference>
<keyword evidence="3" id="KW-0812">Transmembrane</keyword>
<feature type="region of interest" description="Disordered" evidence="7">
    <location>
        <begin position="250"/>
        <end position="270"/>
    </location>
</feature>
<reference evidence="9" key="1">
    <citation type="journal article" date="2014" name="Int. J. Syst. Evol. Microbiol.">
        <title>Complete genome sequence of Corynebacterium casei LMG S-19264T (=DSM 44701T), isolated from a smear-ripened cheese.</title>
        <authorList>
            <consortium name="US DOE Joint Genome Institute (JGI-PGF)"/>
            <person name="Walter F."/>
            <person name="Albersmeier A."/>
            <person name="Kalinowski J."/>
            <person name="Ruckert C."/>
        </authorList>
    </citation>
    <scope>NUCLEOTIDE SEQUENCE</scope>
    <source>
        <strain evidence="9">CGMCC 1.12827</strain>
    </source>
</reference>
<evidence type="ECO:0000256" key="5">
    <source>
        <dbReference type="ARBA" id="ARBA00022989"/>
    </source>
</evidence>
<comment type="subcellular location">
    <subcellularLocation>
        <location evidence="1">Cell membrane</location>
        <topology evidence="1">Multi-pass membrane protein</topology>
    </subcellularLocation>
</comment>
<dbReference type="Proteomes" id="UP000621454">
    <property type="component" value="Unassembled WGS sequence"/>
</dbReference>